<reference evidence="1 2" key="1">
    <citation type="journal article" date="2020" name="Phytopathology">
        <title>Genome Sequence Resources of Colletotrichum truncatum, C. plurivorum, C. musicola, and C. sojae: Four Species Pathogenic to Soybean (Glycine max).</title>
        <authorList>
            <person name="Rogerio F."/>
            <person name="Boufleur T.R."/>
            <person name="Ciampi-Guillardi M."/>
            <person name="Sukno S.A."/>
            <person name="Thon M.R."/>
            <person name="Massola Junior N.S."/>
            <person name="Baroncelli R."/>
        </authorList>
    </citation>
    <scope>NUCLEOTIDE SEQUENCE [LARGE SCALE GENOMIC DNA]</scope>
    <source>
        <strain evidence="1 2">CMES1059</strain>
    </source>
</reference>
<sequence length="48" mass="5108">MRFQIILAIAATYIVGAMAGACEDCQRTCPRPSEDECNALCAPTCNGK</sequence>
<organism evidence="1 2">
    <name type="scientific">Colletotrichum truncatum</name>
    <name type="common">Anthracnose fungus</name>
    <name type="synonym">Colletotrichum capsici</name>
    <dbReference type="NCBI Taxonomy" id="5467"/>
    <lineage>
        <taxon>Eukaryota</taxon>
        <taxon>Fungi</taxon>
        <taxon>Dikarya</taxon>
        <taxon>Ascomycota</taxon>
        <taxon>Pezizomycotina</taxon>
        <taxon>Sordariomycetes</taxon>
        <taxon>Hypocreomycetidae</taxon>
        <taxon>Glomerellales</taxon>
        <taxon>Glomerellaceae</taxon>
        <taxon>Colletotrichum</taxon>
        <taxon>Colletotrichum truncatum species complex</taxon>
    </lineage>
</organism>
<protein>
    <submittedName>
        <fullName evidence="1">Uncharacterized protein</fullName>
    </submittedName>
</protein>
<proteinExistence type="predicted"/>
<evidence type="ECO:0000313" key="2">
    <source>
        <dbReference type="Proteomes" id="UP000805649"/>
    </source>
</evidence>
<keyword evidence="2" id="KW-1185">Reference proteome</keyword>
<evidence type="ECO:0000313" key="1">
    <source>
        <dbReference type="EMBL" id="KAL0930584.1"/>
    </source>
</evidence>
<dbReference type="EMBL" id="VUJX02000011">
    <property type="protein sequence ID" value="KAL0930584.1"/>
    <property type="molecule type" value="Genomic_DNA"/>
</dbReference>
<dbReference type="Proteomes" id="UP000805649">
    <property type="component" value="Unassembled WGS sequence"/>
</dbReference>
<accession>A0ACC3YFG1</accession>
<gene>
    <name evidence="1" type="ORF">CTRU02_214659</name>
</gene>
<name>A0ACC3YFG1_COLTU</name>
<comment type="caution">
    <text evidence="1">The sequence shown here is derived from an EMBL/GenBank/DDBJ whole genome shotgun (WGS) entry which is preliminary data.</text>
</comment>